<evidence type="ECO:0000313" key="1">
    <source>
        <dbReference type="EMBL" id="ASR87180.1"/>
    </source>
</evidence>
<proteinExistence type="predicted"/>
<name>A0A222ZT71_9CAUD</name>
<dbReference type="Pfam" id="PF04957">
    <property type="entry name" value="RMF"/>
    <property type="match status" value="1"/>
</dbReference>
<dbReference type="Proteomes" id="UP000226328">
    <property type="component" value="Segment"/>
</dbReference>
<accession>A0A222ZT71</accession>
<reference evidence="1 2" key="1">
    <citation type="submission" date="2017-05" db="EMBL/GenBank/DDBJ databases">
        <authorList>
            <person name="Gomez-Rosado J.O."/>
            <person name="Gonzalez-Garcia E.M."/>
            <person name="Gonzalez-Leon M.A."/>
            <person name="Gonzalez-Rodriguez J."/>
            <person name="Gonzalez-Santos L.I."/>
            <person name="Goveo-Rivera I.A."/>
            <person name="Gutierrez-Silva J.C."/>
            <person name="Issa-Mahmud S."/>
            <person name="Lopez-Llera J.N."/>
            <person name="Marrero-Visalden G."/>
            <person name="Muyet-Blasini E."/>
            <person name="Ortiz-Torres X.D."/>
            <person name="Palacios-Vallejo J.G."/>
            <person name="Pichardo-Gonzalez P.A."/>
            <person name="Pou-Acosta P.M."/>
            <person name="Velez-Velazquez R.M."/>
            <person name="Fernandez-Martinez M."/>
            <person name="Maldonado-Vazquez N."/>
            <person name="Rubin M."/>
            <person name="Vazquez E."/>
            <person name="Stoner T.H."/>
            <person name="Garlena R.A."/>
            <person name="Russell D.A."/>
            <person name="Pope W.H."/>
            <person name="Jacobs-Sera D."/>
            <person name="Hatfull G.F."/>
        </authorList>
    </citation>
    <scope>NUCLEOTIDE SEQUENCE [LARGE SCALE GENOMIC DNA]</scope>
</reference>
<dbReference type="GeneID" id="60324674"/>
<dbReference type="EMBL" id="MF140416">
    <property type="protein sequence ID" value="ASR87180.1"/>
    <property type="molecule type" value="Genomic_DNA"/>
</dbReference>
<protein>
    <submittedName>
        <fullName evidence="1">Uncharacterized protein</fullName>
    </submittedName>
</protein>
<evidence type="ECO:0000313" key="2">
    <source>
        <dbReference type="Proteomes" id="UP000226328"/>
    </source>
</evidence>
<gene>
    <name evidence="1" type="primary">11</name>
    <name evidence="1" type="ORF">SEA_LASTHOPE_11</name>
</gene>
<dbReference type="RefSeq" id="YP_009953205.1">
    <property type="nucleotide sequence ID" value="NC_051620.1"/>
</dbReference>
<sequence length="61" mass="6755">MNRDVLVAAWRAGRAAAPGDPNPYAGTGAPARLWRRGYRRMLLDRLTRSPAALAYENARTD</sequence>
<dbReference type="InterPro" id="IPR007040">
    <property type="entry name" value="Ribosome_modulation_factor"/>
</dbReference>
<keyword evidence="2" id="KW-1185">Reference proteome</keyword>
<organism evidence="1 2">
    <name type="scientific">Mycobacterium phage LastHope</name>
    <dbReference type="NCBI Taxonomy" id="2015886"/>
    <lineage>
        <taxon>Viruses</taxon>
        <taxon>Duplodnaviria</taxon>
        <taxon>Heunggongvirae</taxon>
        <taxon>Uroviricota</taxon>
        <taxon>Caudoviricetes</taxon>
        <taxon>Weiservirinae</taxon>
        <taxon>Anayavirus</taxon>
        <taxon>Anayavirus lasthope</taxon>
    </lineage>
</organism>
<dbReference type="KEGG" id="vg:60324674"/>